<evidence type="ECO:0000256" key="1">
    <source>
        <dbReference type="SAM" id="MobiDB-lite"/>
    </source>
</evidence>
<sequence length="238" mass="26263">MAGLMKRLRSTTGGPEIGPGPSKKVRLVNGIKMLLDIAKESADACPPLKSCLGGITALIRHYEESKDVQDKLGDLIPWLIKLKGSVTTGSAGGSREEAERREEFIRALDEIDNQSQALLGKGRAAQILDKAQDSGVVVNLIEQLRRAILLYQLSQQQSIDNQVTKLAISFAGFLQLRETARGVREKVESTLERLGRLDFGEGNLEDEAESKRRMVLLEDQGGITSHFRTVESNWVPRK</sequence>
<dbReference type="OrthoDB" id="3266391at2759"/>
<dbReference type="AlphaFoldDB" id="A0A9P6L6Q0"/>
<keyword evidence="3" id="KW-1185">Reference proteome</keyword>
<feature type="region of interest" description="Disordered" evidence="1">
    <location>
        <begin position="1"/>
        <end position="22"/>
    </location>
</feature>
<dbReference type="EMBL" id="WIUZ02000008">
    <property type="protein sequence ID" value="KAF9784629.1"/>
    <property type="molecule type" value="Genomic_DNA"/>
</dbReference>
<dbReference type="Proteomes" id="UP000736335">
    <property type="component" value="Unassembled WGS sequence"/>
</dbReference>
<protein>
    <submittedName>
        <fullName evidence="2">Uncharacterized protein</fullName>
    </submittedName>
</protein>
<reference evidence="2" key="2">
    <citation type="submission" date="2020-11" db="EMBL/GenBank/DDBJ databases">
        <authorList>
            <consortium name="DOE Joint Genome Institute"/>
            <person name="Kuo A."/>
            <person name="Miyauchi S."/>
            <person name="Kiss E."/>
            <person name="Drula E."/>
            <person name="Kohler A."/>
            <person name="Sanchez-Garcia M."/>
            <person name="Andreopoulos B."/>
            <person name="Barry K.W."/>
            <person name="Bonito G."/>
            <person name="Buee M."/>
            <person name="Carver A."/>
            <person name="Chen C."/>
            <person name="Cichocki N."/>
            <person name="Clum A."/>
            <person name="Culley D."/>
            <person name="Crous P.W."/>
            <person name="Fauchery L."/>
            <person name="Girlanda M."/>
            <person name="Hayes R."/>
            <person name="Keri Z."/>
            <person name="Labutti K."/>
            <person name="Lipzen A."/>
            <person name="Lombard V."/>
            <person name="Magnuson J."/>
            <person name="Maillard F."/>
            <person name="Morin E."/>
            <person name="Murat C."/>
            <person name="Nolan M."/>
            <person name="Ohm R."/>
            <person name="Pangilinan J."/>
            <person name="Pereira M."/>
            <person name="Perotto S."/>
            <person name="Peter M."/>
            <person name="Riley R."/>
            <person name="Sitrit Y."/>
            <person name="Stielow B."/>
            <person name="Szollosi G."/>
            <person name="Zifcakova L."/>
            <person name="Stursova M."/>
            <person name="Spatafora J.W."/>
            <person name="Tedersoo L."/>
            <person name="Vaario L.-M."/>
            <person name="Yamada A."/>
            <person name="Yan M."/>
            <person name="Wang P."/>
            <person name="Xu J."/>
            <person name="Bruns T."/>
            <person name="Baldrian P."/>
            <person name="Vilgalys R."/>
            <person name="Henrissat B."/>
            <person name="Grigoriev I.V."/>
            <person name="Hibbett D."/>
            <person name="Nagy L.G."/>
            <person name="Martin F.M."/>
        </authorList>
    </citation>
    <scope>NUCLEOTIDE SEQUENCE</scope>
    <source>
        <strain evidence="2">UH-Tt-Lm1</strain>
    </source>
</reference>
<comment type="caution">
    <text evidence="2">The sequence shown here is derived from an EMBL/GenBank/DDBJ whole genome shotgun (WGS) entry which is preliminary data.</text>
</comment>
<evidence type="ECO:0000313" key="2">
    <source>
        <dbReference type="EMBL" id="KAF9784629.1"/>
    </source>
</evidence>
<proteinExistence type="predicted"/>
<name>A0A9P6L6Q0_9AGAM</name>
<accession>A0A9P6L6Q0</accession>
<organism evidence="2 3">
    <name type="scientific">Thelephora terrestris</name>
    <dbReference type="NCBI Taxonomy" id="56493"/>
    <lineage>
        <taxon>Eukaryota</taxon>
        <taxon>Fungi</taxon>
        <taxon>Dikarya</taxon>
        <taxon>Basidiomycota</taxon>
        <taxon>Agaricomycotina</taxon>
        <taxon>Agaricomycetes</taxon>
        <taxon>Thelephorales</taxon>
        <taxon>Thelephoraceae</taxon>
        <taxon>Thelephora</taxon>
    </lineage>
</organism>
<gene>
    <name evidence="2" type="ORF">BJ322DRAFT_855846</name>
</gene>
<evidence type="ECO:0000313" key="3">
    <source>
        <dbReference type="Proteomes" id="UP000736335"/>
    </source>
</evidence>
<reference evidence="2" key="1">
    <citation type="journal article" date="2020" name="Nat. Commun.">
        <title>Large-scale genome sequencing of mycorrhizal fungi provides insights into the early evolution of symbiotic traits.</title>
        <authorList>
            <person name="Miyauchi S."/>
            <person name="Kiss E."/>
            <person name="Kuo A."/>
            <person name="Drula E."/>
            <person name="Kohler A."/>
            <person name="Sanchez-Garcia M."/>
            <person name="Morin E."/>
            <person name="Andreopoulos B."/>
            <person name="Barry K.W."/>
            <person name="Bonito G."/>
            <person name="Buee M."/>
            <person name="Carver A."/>
            <person name="Chen C."/>
            <person name="Cichocki N."/>
            <person name="Clum A."/>
            <person name="Culley D."/>
            <person name="Crous P.W."/>
            <person name="Fauchery L."/>
            <person name="Girlanda M."/>
            <person name="Hayes R.D."/>
            <person name="Keri Z."/>
            <person name="LaButti K."/>
            <person name="Lipzen A."/>
            <person name="Lombard V."/>
            <person name="Magnuson J."/>
            <person name="Maillard F."/>
            <person name="Murat C."/>
            <person name="Nolan M."/>
            <person name="Ohm R.A."/>
            <person name="Pangilinan J."/>
            <person name="Pereira M.F."/>
            <person name="Perotto S."/>
            <person name="Peter M."/>
            <person name="Pfister S."/>
            <person name="Riley R."/>
            <person name="Sitrit Y."/>
            <person name="Stielow J.B."/>
            <person name="Szollosi G."/>
            <person name="Zifcakova L."/>
            <person name="Stursova M."/>
            <person name="Spatafora J.W."/>
            <person name="Tedersoo L."/>
            <person name="Vaario L.M."/>
            <person name="Yamada A."/>
            <person name="Yan M."/>
            <person name="Wang P."/>
            <person name="Xu J."/>
            <person name="Bruns T."/>
            <person name="Baldrian P."/>
            <person name="Vilgalys R."/>
            <person name="Dunand C."/>
            <person name="Henrissat B."/>
            <person name="Grigoriev I.V."/>
            <person name="Hibbett D."/>
            <person name="Nagy L.G."/>
            <person name="Martin F.M."/>
        </authorList>
    </citation>
    <scope>NUCLEOTIDE SEQUENCE</scope>
    <source>
        <strain evidence="2">UH-Tt-Lm1</strain>
    </source>
</reference>